<reference evidence="2" key="2">
    <citation type="submission" date="2023-01" db="EMBL/GenBank/DDBJ databases">
        <authorList>
            <person name="Sun Q."/>
            <person name="Evtushenko L."/>
        </authorList>
    </citation>
    <scope>NUCLEOTIDE SEQUENCE</scope>
    <source>
        <strain evidence="2">VKM Ac-1069</strain>
    </source>
</reference>
<dbReference type="PANTHER" id="PTHR21310">
    <property type="entry name" value="AMINOGLYCOSIDE PHOSPHOTRANSFERASE-RELATED-RELATED"/>
    <property type="match status" value="1"/>
</dbReference>
<dbReference type="Gene3D" id="3.90.1200.10">
    <property type="match status" value="1"/>
</dbReference>
<dbReference type="InterPro" id="IPR051678">
    <property type="entry name" value="AGP_Transferase"/>
</dbReference>
<sequence>MSAVDTVDLDALAAWLRTQGVEGRIGEVTPLAGGTQNVVLRIELDGRPVVLRRPPEHPRPTSDRTIAREITVLRGLAGTDVPHPRLIAGCEDTSVLGVVFYLMELIDGVNPGEEVTPEQRADAELRHGQGLAMARALSRLGALDPTAQGLDVLRKPGSFLEKQVPQWLRHLEGYREFPDWEPGGLPDVELVARWLEEQRPPDAPPGVMHGDFHLNNVLLARTEPEVAAIVDWEMCTVGDPLLDLGWLMVTWPQEPTAMDVGGPLAQLGGLPTRKELVAAYADAGGREPVHVDWYTALAGFKLGIVLEGTWARASAGKAPQEIGQRLHDHAVGLLTLAGRVARGEWSVLD</sequence>
<organism evidence="2 3">
    <name type="scientific">Pseudonocardia halophobica</name>
    <dbReference type="NCBI Taxonomy" id="29401"/>
    <lineage>
        <taxon>Bacteria</taxon>
        <taxon>Bacillati</taxon>
        <taxon>Actinomycetota</taxon>
        <taxon>Actinomycetes</taxon>
        <taxon>Pseudonocardiales</taxon>
        <taxon>Pseudonocardiaceae</taxon>
        <taxon>Pseudonocardia</taxon>
    </lineage>
</organism>
<evidence type="ECO:0000313" key="3">
    <source>
        <dbReference type="Proteomes" id="UP001143463"/>
    </source>
</evidence>
<dbReference type="InterPro" id="IPR011009">
    <property type="entry name" value="Kinase-like_dom_sf"/>
</dbReference>
<dbReference type="AlphaFoldDB" id="A0A9W6P0W2"/>
<comment type="caution">
    <text evidence="2">The sequence shown here is derived from an EMBL/GenBank/DDBJ whole genome shotgun (WGS) entry which is preliminary data.</text>
</comment>
<protein>
    <submittedName>
        <fullName evidence="2">Aminoglycoside phosphotransferase</fullName>
    </submittedName>
</protein>
<name>A0A9W6P0W2_9PSEU</name>
<proteinExistence type="predicted"/>
<dbReference type="SUPFAM" id="SSF56112">
    <property type="entry name" value="Protein kinase-like (PK-like)"/>
    <property type="match status" value="1"/>
</dbReference>
<evidence type="ECO:0000313" key="2">
    <source>
        <dbReference type="EMBL" id="GLL15748.1"/>
    </source>
</evidence>
<accession>A0A9W6P0W2</accession>
<dbReference type="RefSeq" id="WP_037050259.1">
    <property type="nucleotide sequence ID" value="NZ_BAAAUZ010000047.1"/>
</dbReference>
<dbReference type="EMBL" id="BSFQ01000054">
    <property type="protein sequence ID" value="GLL15748.1"/>
    <property type="molecule type" value="Genomic_DNA"/>
</dbReference>
<dbReference type="Pfam" id="PF01636">
    <property type="entry name" value="APH"/>
    <property type="match status" value="1"/>
</dbReference>
<dbReference type="InterPro" id="IPR002575">
    <property type="entry name" value="Aminoglycoside_PTrfase"/>
</dbReference>
<reference evidence="2" key="1">
    <citation type="journal article" date="2014" name="Int. J. Syst. Evol. Microbiol.">
        <title>Complete genome sequence of Corynebacterium casei LMG S-19264T (=DSM 44701T), isolated from a smear-ripened cheese.</title>
        <authorList>
            <consortium name="US DOE Joint Genome Institute (JGI-PGF)"/>
            <person name="Walter F."/>
            <person name="Albersmeier A."/>
            <person name="Kalinowski J."/>
            <person name="Ruckert C."/>
        </authorList>
    </citation>
    <scope>NUCLEOTIDE SEQUENCE</scope>
    <source>
        <strain evidence="2">VKM Ac-1069</strain>
    </source>
</reference>
<gene>
    <name evidence="2" type="ORF">GCM10017577_69020</name>
</gene>
<dbReference type="Gene3D" id="3.30.200.20">
    <property type="entry name" value="Phosphorylase Kinase, domain 1"/>
    <property type="match status" value="1"/>
</dbReference>
<dbReference type="InterPro" id="IPR041726">
    <property type="entry name" value="ACAD10_11_N"/>
</dbReference>
<dbReference type="Proteomes" id="UP001143463">
    <property type="component" value="Unassembled WGS sequence"/>
</dbReference>
<feature type="domain" description="Aminoglycoside phosphotransferase" evidence="1">
    <location>
        <begin position="27"/>
        <end position="267"/>
    </location>
</feature>
<keyword evidence="3" id="KW-1185">Reference proteome</keyword>
<dbReference type="PANTHER" id="PTHR21310:SF40">
    <property type="entry name" value="AMINOGLYCOSIDE PHOSPHOTRANSFERASE DOMAIN-CONTAINING PROTEIN-RELATED"/>
    <property type="match status" value="1"/>
</dbReference>
<evidence type="ECO:0000259" key="1">
    <source>
        <dbReference type="Pfam" id="PF01636"/>
    </source>
</evidence>
<dbReference type="CDD" id="cd05154">
    <property type="entry name" value="ACAD10_11_N-like"/>
    <property type="match status" value="1"/>
</dbReference>